<keyword evidence="5" id="KW-0109">Calcium transport</keyword>
<comment type="caution">
    <text evidence="16">The sequence shown here is derived from an EMBL/GenBank/DDBJ whole genome shotgun (WGS) entry which is preliminary data.</text>
</comment>
<accession>A0AAD7APQ6</accession>
<proteinExistence type="inferred from homology"/>
<dbReference type="Pfam" id="PF06682">
    <property type="entry name" value="SARAF"/>
    <property type="match status" value="1"/>
</dbReference>
<protein>
    <recommendedName>
        <fullName evidence="3">Store-operated calcium entry-associated regulatory factor</fullName>
    </recommendedName>
    <alternativeName>
        <fullName evidence="13">Transmembrane protein 66</fullName>
    </alternativeName>
</protein>
<evidence type="ECO:0000256" key="15">
    <source>
        <dbReference type="SAM" id="Phobius"/>
    </source>
</evidence>
<evidence type="ECO:0000256" key="4">
    <source>
        <dbReference type="ARBA" id="ARBA00022448"/>
    </source>
</evidence>
<sequence length="289" mass="31410">MSRLEFAKIPALTFYKDSFTEARRTEPIPQLVCVGKPCKLYQPEVVRCESLGGSGTEIDWKCEADLPSSLRFGRVEVGCEGWSRPGDRYVLKGSCALEYRLVQVPGSLHNSDSDNLVGQKSFDPASLVFTFIWLGFLAVILYSFLKSCMGGPQNRVGGRPDPGRPGNSGPGSGYFPGGFNNDDPAAPPPPYSKGPAPTANEGWRPGVWTGALLGALGAQFFNNRQNQNQNSRAYDWERERANRRSPPTSGGLFGRRNTGRYSDPQDRGEGSSNLGAMRQSTGFGGSSVR</sequence>
<keyword evidence="12 15" id="KW-0472">Membrane</keyword>
<feature type="compositionally biased region" description="Gly residues" evidence="14">
    <location>
        <begin position="166"/>
        <end position="176"/>
    </location>
</feature>
<evidence type="ECO:0000256" key="5">
    <source>
        <dbReference type="ARBA" id="ARBA00022568"/>
    </source>
</evidence>
<keyword evidence="17" id="KW-1185">Reference proteome</keyword>
<evidence type="ECO:0000256" key="11">
    <source>
        <dbReference type="ARBA" id="ARBA00023065"/>
    </source>
</evidence>
<evidence type="ECO:0000313" key="16">
    <source>
        <dbReference type="EMBL" id="KAJ7364139.1"/>
    </source>
</evidence>
<evidence type="ECO:0000256" key="1">
    <source>
        <dbReference type="ARBA" id="ARBA00004115"/>
    </source>
</evidence>
<evidence type="ECO:0000256" key="10">
    <source>
        <dbReference type="ARBA" id="ARBA00022989"/>
    </source>
</evidence>
<keyword evidence="10 15" id="KW-1133">Transmembrane helix</keyword>
<keyword evidence="7" id="KW-0732">Signal</keyword>
<keyword evidence="4" id="KW-0813">Transport</keyword>
<dbReference type="GO" id="GO:0006816">
    <property type="term" value="P:calcium ion transport"/>
    <property type="evidence" value="ECO:0007669"/>
    <property type="project" value="UniProtKB-KW"/>
</dbReference>
<gene>
    <name evidence="16" type="ORF">DFH08DRAFT_838414</name>
</gene>
<feature type="compositionally biased region" description="Polar residues" evidence="14">
    <location>
        <begin position="270"/>
        <end position="281"/>
    </location>
</feature>
<feature type="region of interest" description="Disordered" evidence="14">
    <location>
        <begin position="155"/>
        <end position="203"/>
    </location>
</feature>
<dbReference type="GO" id="GO:0005789">
    <property type="term" value="C:endoplasmic reticulum membrane"/>
    <property type="evidence" value="ECO:0007669"/>
    <property type="project" value="UniProtKB-SubCell"/>
</dbReference>
<keyword evidence="9" id="KW-0106">Calcium</keyword>
<dbReference type="AlphaFoldDB" id="A0AAD7APQ6"/>
<evidence type="ECO:0000256" key="9">
    <source>
        <dbReference type="ARBA" id="ARBA00022837"/>
    </source>
</evidence>
<evidence type="ECO:0000256" key="8">
    <source>
        <dbReference type="ARBA" id="ARBA00022824"/>
    </source>
</evidence>
<evidence type="ECO:0000256" key="3">
    <source>
        <dbReference type="ARBA" id="ARBA00016584"/>
    </source>
</evidence>
<evidence type="ECO:0000256" key="14">
    <source>
        <dbReference type="SAM" id="MobiDB-lite"/>
    </source>
</evidence>
<evidence type="ECO:0000313" key="17">
    <source>
        <dbReference type="Proteomes" id="UP001218218"/>
    </source>
</evidence>
<evidence type="ECO:0000256" key="12">
    <source>
        <dbReference type="ARBA" id="ARBA00023136"/>
    </source>
</evidence>
<dbReference type="EMBL" id="JARIHO010000003">
    <property type="protein sequence ID" value="KAJ7364139.1"/>
    <property type="molecule type" value="Genomic_DNA"/>
</dbReference>
<dbReference type="Proteomes" id="UP001218218">
    <property type="component" value="Unassembled WGS sequence"/>
</dbReference>
<comment type="subcellular location">
    <subcellularLocation>
        <location evidence="1">Endoplasmic reticulum membrane</location>
        <topology evidence="1">Single-pass type I membrane protein</topology>
    </subcellularLocation>
</comment>
<evidence type="ECO:0000256" key="6">
    <source>
        <dbReference type="ARBA" id="ARBA00022692"/>
    </source>
</evidence>
<feature type="region of interest" description="Disordered" evidence="14">
    <location>
        <begin position="223"/>
        <end position="289"/>
    </location>
</feature>
<evidence type="ECO:0000256" key="2">
    <source>
        <dbReference type="ARBA" id="ARBA00006833"/>
    </source>
</evidence>
<evidence type="ECO:0000256" key="13">
    <source>
        <dbReference type="ARBA" id="ARBA00031116"/>
    </source>
</evidence>
<evidence type="ECO:0000256" key="7">
    <source>
        <dbReference type="ARBA" id="ARBA00022729"/>
    </source>
</evidence>
<dbReference type="InterPro" id="IPR009567">
    <property type="entry name" value="SARAF"/>
</dbReference>
<comment type="similarity">
    <text evidence="2">Belongs to the SARAF family.</text>
</comment>
<feature type="transmembrane region" description="Helical" evidence="15">
    <location>
        <begin position="125"/>
        <end position="145"/>
    </location>
</feature>
<dbReference type="PANTHER" id="PTHR15929">
    <property type="entry name" value="STORE-OPERATED CALCIUM ENTRY-ASSOCIATED REGULATORY FACTOR"/>
    <property type="match status" value="1"/>
</dbReference>
<keyword evidence="8" id="KW-0256">Endoplasmic reticulum</keyword>
<keyword evidence="6 15" id="KW-0812">Transmembrane</keyword>
<organism evidence="16 17">
    <name type="scientific">Mycena albidolilacea</name>
    <dbReference type="NCBI Taxonomy" id="1033008"/>
    <lineage>
        <taxon>Eukaryota</taxon>
        <taxon>Fungi</taxon>
        <taxon>Dikarya</taxon>
        <taxon>Basidiomycota</taxon>
        <taxon>Agaricomycotina</taxon>
        <taxon>Agaricomycetes</taxon>
        <taxon>Agaricomycetidae</taxon>
        <taxon>Agaricales</taxon>
        <taxon>Marasmiineae</taxon>
        <taxon>Mycenaceae</taxon>
        <taxon>Mycena</taxon>
    </lineage>
</organism>
<name>A0AAD7APQ6_9AGAR</name>
<keyword evidence="11" id="KW-0406">Ion transport</keyword>
<dbReference type="PANTHER" id="PTHR15929:SF0">
    <property type="entry name" value="STORE-OPERATED CALCIUM ENTRY-ASSOCIATED REGULATORY FACTOR"/>
    <property type="match status" value="1"/>
</dbReference>
<reference evidence="16" key="1">
    <citation type="submission" date="2023-03" db="EMBL/GenBank/DDBJ databases">
        <title>Massive genome expansion in bonnet fungi (Mycena s.s.) driven by repeated elements and novel gene families across ecological guilds.</title>
        <authorList>
            <consortium name="Lawrence Berkeley National Laboratory"/>
            <person name="Harder C.B."/>
            <person name="Miyauchi S."/>
            <person name="Viragh M."/>
            <person name="Kuo A."/>
            <person name="Thoen E."/>
            <person name="Andreopoulos B."/>
            <person name="Lu D."/>
            <person name="Skrede I."/>
            <person name="Drula E."/>
            <person name="Henrissat B."/>
            <person name="Morin E."/>
            <person name="Kohler A."/>
            <person name="Barry K."/>
            <person name="LaButti K."/>
            <person name="Morin E."/>
            <person name="Salamov A."/>
            <person name="Lipzen A."/>
            <person name="Mereny Z."/>
            <person name="Hegedus B."/>
            <person name="Baldrian P."/>
            <person name="Stursova M."/>
            <person name="Weitz H."/>
            <person name="Taylor A."/>
            <person name="Grigoriev I.V."/>
            <person name="Nagy L.G."/>
            <person name="Martin F."/>
            <person name="Kauserud H."/>
        </authorList>
    </citation>
    <scope>NUCLEOTIDE SEQUENCE</scope>
    <source>
        <strain evidence="16">CBHHK002</strain>
    </source>
</reference>
<dbReference type="GO" id="GO:2001256">
    <property type="term" value="P:regulation of store-operated calcium entry"/>
    <property type="evidence" value="ECO:0007669"/>
    <property type="project" value="InterPro"/>
</dbReference>